<keyword evidence="3" id="KW-1185">Reference proteome</keyword>
<evidence type="ECO:0000256" key="1">
    <source>
        <dbReference type="SAM" id="MobiDB-lite"/>
    </source>
</evidence>
<evidence type="ECO:0000313" key="2">
    <source>
        <dbReference type="EMBL" id="EXB39192.1"/>
    </source>
</evidence>
<gene>
    <name evidence="2" type="ORF">L484_006160</name>
</gene>
<organism evidence="2 3">
    <name type="scientific">Morus notabilis</name>
    <dbReference type="NCBI Taxonomy" id="981085"/>
    <lineage>
        <taxon>Eukaryota</taxon>
        <taxon>Viridiplantae</taxon>
        <taxon>Streptophyta</taxon>
        <taxon>Embryophyta</taxon>
        <taxon>Tracheophyta</taxon>
        <taxon>Spermatophyta</taxon>
        <taxon>Magnoliopsida</taxon>
        <taxon>eudicotyledons</taxon>
        <taxon>Gunneridae</taxon>
        <taxon>Pentapetalae</taxon>
        <taxon>rosids</taxon>
        <taxon>fabids</taxon>
        <taxon>Rosales</taxon>
        <taxon>Moraceae</taxon>
        <taxon>Moreae</taxon>
        <taxon>Morus</taxon>
    </lineage>
</organism>
<evidence type="ECO:0000313" key="3">
    <source>
        <dbReference type="Proteomes" id="UP000030645"/>
    </source>
</evidence>
<reference evidence="3" key="1">
    <citation type="submission" date="2013-01" db="EMBL/GenBank/DDBJ databases">
        <title>Draft Genome Sequence of a Mulberry Tree, Morus notabilis C.K. Schneid.</title>
        <authorList>
            <person name="He N."/>
            <person name="Zhao S."/>
        </authorList>
    </citation>
    <scope>NUCLEOTIDE SEQUENCE</scope>
</reference>
<accession>W9QKG6</accession>
<sequence>MHKAGMDSGVPKAYDDNKYSNVAKNPNAKEKQYMTAQKLHEELYYCTVDIYTQKTITIQ</sequence>
<proteinExistence type="predicted"/>
<protein>
    <submittedName>
        <fullName evidence="2">Uncharacterized protein</fullName>
    </submittedName>
</protein>
<dbReference type="AlphaFoldDB" id="W9QKG6"/>
<dbReference type="Proteomes" id="UP000030645">
    <property type="component" value="Unassembled WGS sequence"/>
</dbReference>
<feature type="region of interest" description="Disordered" evidence="1">
    <location>
        <begin position="1"/>
        <end position="25"/>
    </location>
</feature>
<name>W9QKG6_9ROSA</name>
<dbReference type="EMBL" id="KE343715">
    <property type="protein sequence ID" value="EXB39192.1"/>
    <property type="molecule type" value="Genomic_DNA"/>
</dbReference>